<organism evidence="7 8">
    <name type="scientific">Canavalia gladiata</name>
    <name type="common">Sword bean</name>
    <name type="synonym">Dolichos gladiatus</name>
    <dbReference type="NCBI Taxonomy" id="3824"/>
    <lineage>
        <taxon>Eukaryota</taxon>
        <taxon>Viridiplantae</taxon>
        <taxon>Streptophyta</taxon>
        <taxon>Embryophyta</taxon>
        <taxon>Tracheophyta</taxon>
        <taxon>Spermatophyta</taxon>
        <taxon>Magnoliopsida</taxon>
        <taxon>eudicotyledons</taxon>
        <taxon>Gunneridae</taxon>
        <taxon>Pentapetalae</taxon>
        <taxon>rosids</taxon>
        <taxon>fabids</taxon>
        <taxon>Fabales</taxon>
        <taxon>Fabaceae</taxon>
        <taxon>Papilionoideae</taxon>
        <taxon>50 kb inversion clade</taxon>
        <taxon>NPAAA clade</taxon>
        <taxon>indigoferoid/millettioid clade</taxon>
        <taxon>Phaseoleae</taxon>
        <taxon>Canavalia</taxon>
    </lineage>
</organism>
<dbReference type="SUPFAM" id="SSF46689">
    <property type="entry name" value="Homeodomain-like"/>
    <property type="match status" value="1"/>
</dbReference>
<dbReference type="SUPFAM" id="SSF54236">
    <property type="entry name" value="Ubiquitin-like"/>
    <property type="match status" value="1"/>
</dbReference>
<dbReference type="Pfam" id="PF00249">
    <property type="entry name" value="Myb_DNA-binding"/>
    <property type="match status" value="1"/>
</dbReference>
<dbReference type="InterPro" id="IPR001005">
    <property type="entry name" value="SANT/Myb"/>
</dbReference>
<evidence type="ECO:0000259" key="6">
    <source>
        <dbReference type="PROSITE" id="PS51294"/>
    </source>
</evidence>
<name>A0AAN9K9G1_CANGL</name>
<dbReference type="SMART" id="SM00717">
    <property type="entry name" value="SANT"/>
    <property type="match status" value="1"/>
</dbReference>
<protein>
    <recommendedName>
        <fullName evidence="9">Telomere repeat-binding protein 5</fullName>
    </recommendedName>
</protein>
<dbReference type="EMBL" id="JAYMYQ010000009">
    <property type="protein sequence ID" value="KAK7312466.1"/>
    <property type="molecule type" value="Genomic_DNA"/>
</dbReference>
<sequence>MVLQKRLEYGFNGYQAPAMPRASRSARRRAKFQRRAEDSQLRAFDLLATIADKLLQEKENPTMSSKTSSEKDQLGFVKECQDANKTSKSELSDEESCDKKSLSRLSSQTNNQNCCLKEFPHLEVDGHSGIASIATSSGCLEKFDADKWVDDKSNNKMENVTGEVKLDSSCYPMDIHFRVEGDTSKGKDELHKFEEVQIGNGIEMCNFEDPLDENPPALISLGGNANFSGYNDMIPFSSLSKGCDDVPVNSRDDDENGSGCSHPSSAKTKSFRPKACIGDNRISRTLASKFRKVAEKSKDGTLSNSDGDLKRTYHSRKNCNKCQNSQMNIPFKKRKLFNYNSFSRSNGFIRSGGIYCSPENCMNQDACGSPLPGMHKDSGISSFEACQHQTLRCRGSHVKLRIKSFRVPELFFEVPETATIGSLKRTVMDAVSAVLGGELGIGVILQGKKVWDDNKTLLQTGISHDNQLGALGFTLEPNSSQNLPIVCAAHSPLPSADITQPLIGYPSSPVVIPQRIQSNSDLLPEHQVTSLGSVVESDHDSAPSPVNTSADEGMADCKELVTIPEMDKEELPMVPVPQKPKRSEVMQRRIRRPFSVDEVEALVQAVEKLGTGRWRDVKLCAFDNAKHRTYVDLKDKWKTLVHTARISPQQRRGEPVPQELLDRVLVAHAYWSQQQIKQLHKQHPFNKGQGLLATSGLVDGMDALVSDFCY</sequence>
<keyword evidence="3" id="KW-0539">Nucleus</keyword>
<evidence type="ECO:0000313" key="7">
    <source>
        <dbReference type="EMBL" id="KAK7312466.1"/>
    </source>
</evidence>
<dbReference type="PANTHER" id="PTHR21717:SF70">
    <property type="entry name" value="TELOMERE REPEAT-BINDING PROTEIN 2-RELATED"/>
    <property type="match status" value="1"/>
</dbReference>
<dbReference type="InterPro" id="IPR009057">
    <property type="entry name" value="Homeodomain-like_sf"/>
</dbReference>
<dbReference type="PROSITE" id="PS50090">
    <property type="entry name" value="MYB_LIKE"/>
    <property type="match status" value="1"/>
</dbReference>
<dbReference type="InterPro" id="IPR029071">
    <property type="entry name" value="Ubiquitin-like_domsf"/>
</dbReference>
<dbReference type="PROSITE" id="PS51294">
    <property type="entry name" value="HTH_MYB"/>
    <property type="match status" value="1"/>
</dbReference>
<evidence type="ECO:0000256" key="1">
    <source>
        <dbReference type="ARBA" id="ARBA00004123"/>
    </source>
</evidence>
<dbReference type="PANTHER" id="PTHR21717">
    <property type="entry name" value="TELOMERIC REPEAT BINDING PROTEIN"/>
    <property type="match status" value="1"/>
</dbReference>
<dbReference type="Gene3D" id="1.10.246.220">
    <property type="match status" value="1"/>
</dbReference>
<keyword evidence="2" id="KW-0238">DNA-binding</keyword>
<feature type="region of interest" description="Disordered" evidence="4">
    <location>
        <begin position="245"/>
        <end position="271"/>
    </location>
</feature>
<dbReference type="AlphaFoldDB" id="A0AAN9K9G1"/>
<comment type="subcellular location">
    <subcellularLocation>
        <location evidence="1">Nucleus</location>
    </subcellularLocation>
</comment>
<evidence type="ECO:0000313" key="8">
    <source>
        <dbReference type="Proteomes" id="UP001367508"/>
    </source>
</evidence>
<evidence type="ECO:0008006" key="9">
    <source>
        <dbReference type="Google" id="ProtNLM"/>
    </source>
</evidence>
<gene>
    <name evidence="7" type="ORF">VNO77_36347</name>
</gene>
<dbReference type="InterPro" id="IPR031105">
    <property type="entry name" value="TRP_plant"/>
</dbReference>
<accession>A0AAN9K9G1</accession>
<dbReference type="CDD" id="cd11660">
    <property type="entry name" value="SANT_TRF"/>
    <property type="match status" value="1"/>
</dbReference>
<proteinExistence type="predicted"/>
<comment type="caution">
    <text evidence="7">The sequence shown here is derived from an EMBL/GenBank/DDBJ whole genome shotgun (WGS) entry which is preliminary data.</text>
</comment>
<feature type="compositionally biased region" description="Polar residues" evidence="4">
    <location>
        <begin position="258"/>
        <end position="268"/>
    </location>
</feature>
<evidence type="ECO:0000256" key="3">
    <source>
        <dbReference type="ARBA" id="ARBA00023242"/>
    </source>
</evidence>
<keyword evidence="8" id="KW-1185">Reference proteome</keyword>
<dbReference type="InterPro" id="IPR057625">
    <property type="entry name" value="TPR1-6-like_ubiquitin"/>
</dbReference>
<dbReference type="GO" id="GO:0042162">
    <property type="term" value="F:telomeric DNA binding"/>
    <property type="evidence" value="ECO:0007669"/>
    <property type="project" value="UniProtKB-ARBA"/>
</dbReference>
<feature type="domain" description="Myb-like" evidence="5">
    <location>
        <begin position="586"/>
        <end position="641"/>
    </location>
</feature>
<dbReference type="GO" id="GO:0005634">
    <property type="term" value="C:nucleus"/>
    <property type="evidence" value="ECO:0007669"/>
    <property type="project" value="UniProtKB-SubCell"/>
</dbReference>
<reference evidence="7 8" key="1">
    <citation type="submission" date="2024-01" db="EMBL/GenBank/DDBJ databases">
        <title>The genomes of 5 underutilized Papilionoideae crops provide insights into root nodulation and disease resistanc.</title>
        <authorList>
            <person name="Jiang F."/>
        </authorList>
    </citation>
    <scope>NUCLEOTIDE SEQUENCE [LARGE SCALE GENOMIC DNA]</scope>
    <source>
        <strain evidence="7">LVBAO_FW01</strain>
        <tissue evidence="7">Leaves</tissue>
    </source>
</reference>
<dbReference type="Pfam" id="PF23603">
    <property type="entry name" value="Ubiquitin_TPR1"/>
    <property type="match status" value="1"/>
</dbReference>
<evidence type="ECO:0000256" key="4">
    <source>
        <dbReference type="SAM" id="MobiDB-lite"/>
    </source>
</evidence>
<evidence type="ECO:0000259" key="5">
    <source>
        <dbReference type="PROSITE" id="PS50090"/>
    </source>
</evidence>
<feature type="domain" description="HTH myb-type" evidence="6">
    <location>
        <begin position="586"/>
        <end position="645"/>
    </location>
</feature>
<dbReference type="Proteomes" id="UP001367508">
    <property type="component" value="Unassembled WGS sequence"/>
</dbReference>
<evidence type="ECO:0000256" key="2">
    <source>
        <dbReference type="ARBA" id="ARBA00023125"/>
    </source>
</evidence>
<dbReference type="InterPro" id="IPR017930">
    <property type="entry name" value="Myb_dom"/>
</dbReference>